<keyword evidence="3" id="KW-0813">Transport</keyword>
<dbReference type="Proteomes" id="UP000068243">
    <property type="component" value="Unassembled WGS sequence"/>
</dbReference>
<feature type="transmembrane region" description="Helical" evidence="12">
    <location>
        <begin position="690"/>
        <end position="716"/>
    </location>
</feature>
<dbReference type="PaxDb" id="5061-CADANGAP00010497"/>
<feature type="transmembrane region" description="Helical" evidence="12">
    <location>
        <begin position="372"/>
        <end position="395"/>
    </location>
</feature>
<feature type="transmembrane region" description="Helical" evidence="12">
    <location>
        <begin position="653"/>
        <end position="678"/>
    </location>
</feature>
<dbReference type="EMBL" id="BCMY01000002">
    <property type="protein sequence ID" value="GAQ35782.1"/>
    <property type="molecule type" value="Genomic_DNA"/>
</dbReference>
<comment type="similarity">
    <text evidence="11">Belongs to the metallophosphoesterase superfamily. Purple acid phosphatase family.</text>
</comment>
<proteinExistence type="inferred from homology"/>
<dbReference type="InterPro" id="IPR025733">
    <property type="entry name" value="PAPs_C"/>
</dbReference>
<dbReference type="NCBIfam" id="TIGR00727">
    <property type="entry name" value="ISP4_OPT"/>
    <property type="match status" value="1"/>
</dbReference>
<comment type="catalytic activity">
    <reaction evidence="11">
        <text>a phosphate monoester + H2O = an alcohol + phosphate</text>
        <dbReference type="Rhea" id="RHEA:15017"/>
        <dbReference type="ChEBI" id="CHEBI:15377"/>
        <dbReference type="ChEBI" id="CHEBI:30879"/>
        <dbReference type="ChEBI" id="CHEBI:43474"/>
        <dbReference type="ChEBI" id="CHEBI:67140"/>
        <dbReference type="EC" id="3.1.3.2"/>
    </reaction>
</comment>
<feature type="transmembrane region" description="Helical" evidence="12">
    <location>
        <begin position="610"/>
        <end position="632"/>
    </location>
</feature>
<dbReference type="InterPro" id="IPR004813">
    <property type="entry name" value="OPT"/>
</dbReference>
<dbReference type="InterPro" id="IPR008963">
    <property type="entry name" value="Purple_acid_Pase-like_N"/>
</dbReference>
<keyword evidence="7" id="KW-0653">Protein transport</keyword>
<feature type="transmembrane region" description="Helical" evidence="12">
    <location>
        <begin position="544"/>
        <end position="567"/>
    </location>
</feature>
<comment type="caution">
    <text evidence="14">The sequence shown here is derived from an EMBL/GenBank/DDBJ whole genome shotgun (WGS) entry which is preliminary data.</text>
</comment>
<gene>
    <name evidence="14" type="ORF">ABL_01322</name>
</gene>
<feature type="transmembrane region" description="Helical" evidence="12">
    <location>
        <begin position="462"/>
        <end position="483"/>
    </location>
</feature>
<dbReference type="PANTHER" id="PTHR22601">
    <property type="entry name" value="ISP4 LIKE PROTEIN"/>
    <property type="match status" value="1"/>
</dbReference>
<dbReference type="VEuPathDB" id="FungiDB:M747DRAFT_277786"/>
<evidence type="ECO:0000256" key="5">
    <source>
        <dbReference type="ARBA" id="ARBA00022729"/>
    </source>
</evidence>
<dbReference type="Gene3D" id="3.60.21.10">
    <property type="match status" value="1"/>
</dbReference>
<feature type="transmembrane region" description="Helical" evidence="12">
    <location>
        <begin position="51"/>
        <end position="71"/>
    </location>
</feature>
<keyword evidence="9 12" id="KW-0472">Membrane</keyword>
<dbReference type="InterPro" id="IPR003961">
    <property type="entry name" value="FN3_dom"/>
</dbReference>
<keyword evidence="11" id="KW-0378">Hydrolase</keyword>
<dbReference type="GO" id="GO:0003993">
    <property type="term" value="F:acid phosphatase activity"/>
    <property type="evidence" value="ECO:0007669"/>
    <property type="project" value="UniProtKB-EC"/>
</dbReference>
<dbReference type="Gene3D" id="2.60.40.380">
    <property type="entry name" value="Purple acid phosphatase-like, N-terminal"/>
    <property type="match status" value="1"/>
</dbReference>
<dbReference type="InterPro" id="IPR004843">
    <property type="entry name" value="Calcineurin-like_PHP"/>
</dbReference>
<keyword evidence="10" id="KW-0325">Glycoprotein</keyword>
<dbReference type="VEuPathDB" id="FungiDB:An13g01750"/>
<evidence type="ECO:0000256" key="11">
    <source>
        <dbReference type="RuleBase" id="RU361203"/>
    </source>
</evidence>
<protein>
    <recommendedName>
        <fullName evidence="11">Purple acid phosphatase</fullName>
        <ecNumber evidence="11">3.1.3.2</ecNumber>
    </recommendedName>
</protein>
<dbReference type="VEuPathDB" id="FungiDB:ATCC64974_33340"/>
<keyword evidence="4 12" id="KW-0812">Transmembrane</keyword>
<dbReference type="GO" id="GO:0046872">
    <property type="term" value="F:metal ion binding"/>
    <property type="evidence" value="ECO:0007669"/>
    <property type="project" value="InterPro"/>
</dbReference>
<dbReference type="CDD" id="cd00839">
    <property type="entry name" value="MPP_PAPs"/>
    <property type="match status" value="1"/>
</dbReference>
<dbReference type="InterPro" id="IPR015914">
    <property type="entry name" value="PAPs_N"/>
</dbReference>
<feature type="transmembrane region" description="Helical" evidence="12">
    <location>
        <begin position="434"/>
        <end position="455"/>
    </location>
</feature>
<comment type="subcellular location">
    <subcellularLocation>
        <location evidence="1">Membrane</location>
        <topology evidence="1">Multi-pass membrane protein</topology>
    </subcellularLocation>
</comment>
<evidence type="ECO:0000256" key="12">
    <source>
        <dbReference type="SAM" id="Phobius"/>
    </source>
</evidence>
<dbReference type="GO" id="GO:0015031">
    <property type="term" value="P:protein transport"/>
    <property type="evidence" value="ECO:0007669"/>
    <property type="project" value="UniProtKB-KW"/>
</dbReference>
<feature type="transmembrane region" description="Helical" evidence="12">
    <location>
        <begin position="297"/>
        <end position="319"/>
    </location>
</feature>
<keyword evidence="5" id="KW-0732">Signal</keyword>
<evidence type="ECO:0000256" key="7">
    <source>
        <dbReference type="ARBA" id="ARBA00022927"/>
    </source>
</evidence>
<dbReference type="NCBIfam" id="TIGR00728">
    <property type="entry name" value="OPT_sfam"/>
    <property type="match status" value="1"/>
</dbReference>
<evidence type="ECO:0000256" key="9">
    <source>
        <dbReference type="ARBA" id="ARBA00023136"/>
    </source>
</evidence>
<dbReference type="Pfam" id="PF14008">
    <property type="entry name" value="Metallophos_C"/>
    <property type="match status" value="1"/>
</dbReference>
<name>A0A117DXS8_ASPNG</name>
<dbReference type="GO" id="GO:0016020">
    <property type="term" value="C:membrane"/>
    <property type="evidence" value="ECO:0007669"/>
    <property type="project" value="UniProtKB-SubCell"/>
</dbReference>
<dbReference type="VEuPathDB" id="FungiDB:An09g00660"/>
<accession>A0A117DXS8</accession>
<dbReference type="Pfam" id="PF16656">
    <property type="entry name" value="Pur_ac_phosph_N"/>
    <property type="match status" value="1"/>
</dbReference>
<sequence>MATDTKDGLDKESVYPVEDTDRAEVDSQTEVLRAAGIGIHEDDPTEPILTLRMWVLGIGFCIVASGLNTLYTLRKPSITISSSVTLLLAYPLGKLWEKTLPSWDVNLGVCRFNLNPGPFNQKEHVLVYIMSNLSIYVRLGADVLTEQQMFYGYKAGWGFQILITLGTFLVGFCLAGFFRSVVVAPKELIWPGVLSTTSLTTTLHNLAQGDLQGVKDTWKMSRYAFFSLAFCISFCWYWFPDFIFPALSYFTFPCWINPKSTVVNQLFGMESGMGLLPITFDWSQISYVGSPLLIPSWAIINVFSSLVFWIWIVAVACYYRNVWYTGYLPFQSSSVYDNTGATYKASKVVSKATGYKLDIEKYKAYSPVYMPVTYALNMFGLSFATLSSLLVWVILENRHDIAAGALRVPHVVRSYFSKDKKHTDTNSGHRDVPFLWYLGAAVLALFICIFSVEYWNVELRWYGVLLACAVAMVFYGPLAIVYATSNLKINIDIFCRIVAGFVFEGKVLANIWFFDIGYITTIKGLYFAEDMKLCDYCKIPPRKVFIVQCVGMIFGTLSSVAVLNWSLGNISNVCTSDAVNGFSCPFSRTKFNTSLIWGAIGPRHYFTNGIGYSSLLYFFIIGAVLPIPVYFLKRRYPNSLWRRVHIPLFLGGLNYLPPATGTSYGSWAVVGLTFGWWIRRRVWGWWYKYNFVLSSALDSSVSIAGVVIFFAVYFSGASKGFSWWGTEVYKGTAASALLVALSATAAQARPVVDERFPYTGPAVPIGDWVDPTINGNGKGFPRLVEPPAVKPATANPRNNVNVISLSYIPKGMHIHYQTPFGLGQLPAVRWGKDPRNLNSTAQGYSHTYDRTPSCSQVKAVTQCSQFFHEVSIDGLEPDTTYYYQIPAANGTTQSDVLSFKTSRPAGHPGSFSVAVLNDMGYTNAHGTHKQLVKAATEGTAFAWHGGDLSYADDWYSGILACADDWPVCYNGTSSTLPGGGPLPEEYKKPLPAGEIPDQGGPQGGDMSVLYESNWDLWQQWLNNVTLKIPYMVLPGNHEASCAEFDGPHNILTAYLNDDIANGTAPTDNLTYYSCPPSQRNFTAYQHRFRMPGPETRGVGNFWYSFDYGLAHFVSIDGETDFANSPEWNFAEDVTGNETLPSESETFITDSGPFGNVNGSVHETKSYEQWHWLQQDLAKVDRNKTPWVIVMSHRPMYSSAYSSYQLHVREAFEGLLLKYGVDAYLSGHIHWYERLYPLGANGTIDTAAIVNNNTYYAHNGKSITHIINGMAGNIESHSEFSDGEGLTNITALLDKVHYGFSKLTIFNETALKWELIRGDDGTVGDSLTLLKPSHVAGGKKFHA</sequence>
<dbReference type="SUPFAM" id="SSF49363">
    <property type="entry name" value="Purple acid phosphatase, N-terminal domain"/>
    <property type="match status" value="1"/>
</dbReference>
<feature type="domain" description="Fibronectin type-III" evidence="13">
    <location>
        <begin position="808"/>
        <end position="904"/>
    </location>
</feature>
<evidence type="ECO:0000256" key="2">
    <source>
        <dbReference type="ARBA" id="ARBA00008807"/>
    </source>
</evidence>
<dbReference type="InterPro" id="IPR041792">
    <property type="entry name" value="MPP_PAP"/>
</dbReference>
<dbReference type="InterPro" id="IPR004648">
    <property type="entry name" value="Oligpept_transpt"/>
</dbReference>
<feature type="transmembrane region" description="Helical" evidence="12">
    <location>
        <begin position="220"/>
        <end position="239"/>
    </location>
</feature>
<comment type="similarity">
    <text evidence="2">Belongs to the oligopeptide OPT transporter family.</text>
</comment>
<dbReference type="VEuPathDB" id="FungiDB:ASPNIDRAFT2_1119509"/>
<evidence type="ECO:0000256" key="4">
    <source>
        <dbReference type="ARBA" id="ARBA00022692"/>
    </source>
</evidence>
<feature type="transmembrane region" description="Helical" evidence="12">
    <location>
        <begin position="157"/>
        <end position="182"/>
    </location>
</feature>
<dbReference type="OrthoDB" id="9986677at2759"/>
<evidence type="ECO:0000256" key="6">
    <source>
        <dbReference type="ARBA" id="ARBA00022856"/>
    </source>
</evidence>
<dbReference type="VEuPathDB" id="FungiDB:ATCC64974_24950"/>
<evidence type="ECO:0000259" key="13">
    <source>
        <dbReference type="PROSITE" id="PS50853"/>
    </source>
</evidence>
<dbReference type="Pfam" id="PF00149">
    <property type="entry name" value="Metallophos"/>
    <property type="match status" value="1"/>
</dbReference>
<feature type="transmembrane region" description="Helical" evidence="12">
    <location>
        <begin position="125"/>
        <end position="145"/>
    </location>
</feature>
<dbReference type="VEuPathDB" id="FungiDB:M747DRAFT_292732"/>
<dbReference type="EC" id="3.1.3.2" evidence="11"/>
<keyword evidence="6" id="KW-0571">Peptide transport</keyword>
<evidence type="ECO:0000313" key="14">
    <source>
        <dbReference type="EMBL" id="GAQ35782.1"/>
    </source>
</evidence>
<dbReference type="Pfam" id="PF03169">
    <property type="entry name" value="OPT"/>
    <property type="match status" value="1"/>
</dbReference>
<dbReference type="SUPFAM" id="SSF56300">
    <property type="entry name" value="Metallo-dependent phosphatases"/>
    <property type="match status" value="1"/>
</dbReference>
<evidence type="ECO:0000256" key="1">
    <source>
        <dbReference type="ARBA" id="ARBA00004141"/>
    </source>
</evidence>
<evidence type="ECO:0000256" key="8">
    <source>
        <dbReference type="ARBA" id="ARBA00022989"/>
    </source>
</evidence>
<reference evidence="15" key="1">
    <citation type="journal article" date="2016" name="Genome Announc.">
        <title>Draft genome sequence of Aspergillus niger strain An76.</title>
        <authorList>
            <person name="Gong W."/>
            <person name="Cheng Z."/>
            <person name="Zhang H."/>
            <person name="Liu L."/>
            <person name="Gao P."/>
            <person name="Wang L."/>
        </authorList>
    </citation>
    <scope>NUCLEOTIDE SEQUENCE [LARGE SCALE GENOMIC DNA]</scope>
    <source>
        <strain evidence="15">An76</strain>
    </source>
</reference>
<evidence type="ECO:0000256" key="3">
    <source>
        <dbReference type="ARBA" id="ARBA00022448"/>
    </source>
</evidence>
<evidence type="ECO:0000313" key="15">
    <source>
        <dbReference type="Proteomes" id="UP000068243"/>
    </source>
</evidence>
<keyword evidence="8 12" id="KW-1133">Transmembrane helix</keyword>
<organism evidence="14 15">
    <name type="scientific">Aspergillus niger</name>
    <dbReference type="NCBI Taxonomy" id="5061"/>
    <lineage>
        <taxon>Eukaryota</taxon>
        <taxon>Fungi</taxon>
        <taxon>Dikarya</taxon>
        <taxon>Ascomycota</taxon>
        <taxon>Pezizomycotina</taxon>
        <taxon>Eurotiomycetes</taxon>
        <taxon>Eurotiomycetidae</taxon>
        <taxon>Eurotiales</taxon>
        <taxon>Aspergillaceae</taxon>
        <taxon>Aspergillus</taxon>
        <taxon>Aspergillus subgen. Circumdati</taxon>
    </lineage>
</organism>
<dbReference type="GO" id="GO:0035673">
    <property type="term" value="F:oligopeptide transmembrane transporter activity"/>
    <property type="evidence" value="ECO:0007669"/>
    <property type="project" value="InterPro"/>
</dbReference>
<dbReference type="InterPro" id="IPR029052">
    <property type="entry name" value="Metallo-depent_PP-like"/>
</dbReference>
<evidence type="ECO:0000256" key="10">
    <source>
        <dbReference type="ARBA" id="ARBA00023180"/>
    </source>
</evidence>
<dbReference type="PROSITE" id="PS50853">
    <property type="entry name" value="FN3"/>
    <property type="match status" value="1"/>
</dbReference>
<dbReference type="VEuPathDB" id="FungiDB:ASPNIDRAFT2_1141926"/>